<feature type="region of interest" description="Disordered" evidence="1">
    <location>
        <begin position="34"/>
        <end position="80"/>
    </location>
</feature>
<dbReference type="Proteomes" id="UP001497516">
    <property type="component" value="Chromosome 9"/>
</dbReference>
<keyword evidence="3" id="KW-1185">Reference proteome</keyword>
<reference evidence="2 3" key="1">
    <citation type="submission" date="2024-04" db="EMBL/GenBank/DDBJ databases">
        <authorList>
            <person name="Fracassetti M."/>
        </authorList>
    </citation>
    <scope>NUCLEOTIDE SEQUENCE [LARGE SCALE GENOMIC DNA]</scope>
</reference>
<name>A0AAV2GUF6_9ROSI</name>
<dbReference type="AlphaFoldDB" id="A0AAV2GUF6"/>
<gene>
    <name evidence="2" type="ORF">LTRI10_LOCUS52989</name>
</gene>
<organism evidence="2 3">
    <name type="scientific">Linum trigynum</name>
    <dbReference type="NCBI Taxonomy" id="586398"/>
    <lineage>
        <taxon>Eukaryota</taxon>
        <taxon>Viridiplantae</taxon>
        <taxon>Streptophyta</taxon>
        <taxon>Embryophyta</taxon>
        <taxon>Tracheophyta</taxon>
        <taxon>Spermatophyta</taxon>
        <taxon>Magnoliopsida</taxon>
        <taxon>eudicotyledons</taxon>
        <taxon>Gunneridae</taxon>
        <taxon>Pentapetalae</taxon>
        <taxon>rosids</taxon>
        <taxon>fabids</taxon>
        <taxon>Malpighiales</taxon>
        <taxon>Linaceae</taxon>
        <taxon>Linum</taxon>
    </lineage>
</organism>
<dbReference type="EMBL" id="OZ034822">
    <property type="protein sequence ID" value="CAL1413784.1"/>
    <property type="molecule type" value="Genomic_DNA"/>
</dbReference>
<evidence type="ECO:0000313" key="2">
    <source>
        <dbReference type="EMBL" id="CAL1413784.1"/>
    </source>
</evidence>
<evidence type="ECO:0000313" key="3">
    <source>
        <dbReference type="Proteomes" id="UP001497516"/>
    </source>
</evidence>
<proteinExistence type="predicted"/>
<protein>
    <submittedName>
        <fullName evidence="2">Uncharacterized protein</fullName>
    </submittedName>
</protein>
<sequence length="116" mass="12642">MGPPPLAGMFMHLRITVSRPALTPTLLPDSRIRLKPTRGPLYPSARVTRPTFHLKPTRGPLYPSARVSGPPSASIPTRGPLYPSVRVARPIIGHTHKYHCSIRSKSVQTIGAHRGA</sequence>
<evidence type="ECO:0000256" key="1">
    <source>
        <dbReference type="SAM" id="MobiDB-lite"/>
    </source>
</evidence>
<accession>A0AAV2GUF6</accession>